<keyword evidence="2" id="KW-1185">Reference proteome</keyword>
<dbReference type="SUPFAM" id="SSF51120">
    <property type="entry name" value="beta-Roll"/>
    <property type="match status" value="1"/>
</dbReference>
<organism evidence="1 2">
    <name type="scientific">Rhizobium subbaraonis</name>
    <dbReference type="NCBI Taxonomy" id="908946"/>
    <lineage>
        <taxon>Bacteria</taxon>
        <taxon>Pseudomonadati</taxon>
        <taxon>Pseudomonadota</taxon>
        <taxon>Alphaproteobacteria</taxon>
        <taxon>Hyphomicrobiales</taxon>
        <taxon>Rhizobiaceae</taxon>
        <taxon>Rhizobium/Agrobacterium group</taxon>
        <taxon>Rhizobium</taxon>
    </lineage>
</organism>
<dbReference type="PROSITE" id="PS00330">
    <property type="entry name" value="HEMOLYSIN_CALCIUM"/>
    <property type="match status" value="1"/>
</dbReference>
<dbReference type="Pfam" id="PF00353">
    <property type="entry name" value="HemolysinCabind"/>
    <property type="match status" value="1"/>
</dbReference>
<name>A0A285V025_9HYPH</name>
<evidence type="ECO:0000313" key="2">
    <source>
        <dbReference type="Proteomes" id="UP000219167"/>
    </source>
</evidence>
<reference evidence="1 2" key="1">
    <citation type="submission" date="2017-08" db="EMBL/GenBank/DDBJ databases">
        <authorList>
            <person name="de Groot N.N."/>
        </authorList>
    </citation>
    <scope>NUCLEOTIDE SEQUENCE [LARGE SCALE GENOMIC DNA]</scope>
    <source>
        <strain evidence="1 2">JC85</strain>
    </source>
</reference>
<sequence>ADFGFNDKADGHTLAGVKFATLPTAGTLTLSGKAIKAGQVVSSADLGKLTYTPTANATTPASFSFQVIDNGGKADGGIDTDPTPNAFRFSITPVNDAPFGSDKVVSMPEDKRYVFKTGDFGFSDKIDGNAFHAVKIAALPTVGSLSLAGKAVKSGQIVSIAEIGKLAYTPPANDFGKGLASMKFQVIDNGGTANGGRHIDPTPNIVTFNVADVTDIIRGTLKADKLKGTQGKDVLDGRAGADTLTGGSGADTFVFKTGYDRDKITDFTATGSNHDILDLAGLKSVTSFADLKKNHLSTHGADVWIDGGKGDVLILKGIKTGDLTKGDFLF</sequence>
<dbReference type="EMBL" id="OBQD01000018">
    <property type="protein sequence ID" value="SOC45861.1"/>
    <property type="molecule type" value="Genomic_DNA"/>
</dbReference>
<feature type="non-terminal residue" evidence="1">
    <location>
        <position position="1"/>
    </location>
</feature>
<dbReference type="Pfam" id="PF17963">
    <property type="entry name" value="Big_9"/>
    <property type="match status" value="1"/>
</dbReference>
<dbReference type="RefSeq" id="WP_407071952.1">
    <property type="nucleotide sequence ID" value="NZ_OBQD01000018.1"/>
</dbReference>
<dbReference type="GO" id="GO:0005509">
    <property type="term" value="F:calcium ion binding"/>
    <property type="evidence" value="ECO:0007669"/>
    <property type="project" value="InterPro"/>
</dbReference>
<dbReference type="Gene3D" id="2.150.10.10">
    <property type="entry name" value="Serralysin-like metalloprotease, C-terminal"/>
    <property type="match status" value="1"/>
</dbReference>
<evidence type="ECO:0000313" key="1">
    <source>
        <dbReference type="EMBL" id="SOC45861.1"/>
    </source>
</evidence>
<dbReference type="Proteomes" id="UP000219167">
    <property type="component" value="Unassembled WGS sequence"/>
</dbReference>
<gene>
    <name evidence="1" type="ORF">SAMN05892877_11890</name>
</gene>
<protein>
    <submittedName>
        <fullName evidence="1">Uncharacterized protein</fullName>
    </submittedName>
</protein>
<accession>A0A285V025</accession>
<dbReference type="AlphaFoldDB" id="A0A285V025"/>
<dbReference type="InterPro" id="IPR011049">
    <property type="entry name" value="Serralysin-like_metalloprot_C"/>
</dbReference>
<dbReference type="InterPro" id="IPR001343">
    <property type="entry name" value="Hemolysn_Ca-bd"/>
</dbReference>
<dbReference type="InterPro" id="IPR018511">
    <property type="entry name" value="Hemolysin-typ_Ca-bd_CS"/>
</dbReference>
<proteinExistence type="predicted"/>